<proteinExistence type="predicted"/>
<dbReference type="InterPro" id="IPR000182">
    <property type="entry name" value="GNAT_dom"/>
</dbReference>
<dbReference type="AlphaFoldDB" id="X7EFM4"/>
<dbReference type="STRING" id="1449350.OCH239_20500"/>
<dbReference type="OrthoDB" id="118465at2"/>
<protein>
    <submittedName>
        <fullName evidence="4">Acetyltransferase</fullName>
    </submittedName>
</protein>
<keyword evidence="5" id="KW-1185">Reference proteome</keyword>
<evidence type="ECO:0000256" key="1">
    <source>
        <dbReference type="ARBA" id="ARBA00022679"/>
    </source>
</evidence>
<dbReference type="CDD" id="cd04301">
    <property type="entry name" value="NAT_SF"/>
    <property type="match status" value="1"/>
</dbReference>
<keyword evidence="1 4" id="KW-0808">Transferase</keyword>
<keyword evidence="2" id="KW-0012">Acyltransferase</keyword>
<accession>X7EFM4</accession>
<dbReference type="PROSITE" id="PS51186">
    <property type="entry name" value="GNAT"/>
    <property type="match status" value="1"/>
</dbReference>
<dbReference type="SUPFAM" id="SSF55729">
    <property type="entry name" value="Acyl-CoA N-acyltransferases (Nat)"/>
    <property type="match status" value="1"/>
</dbReference>
<dbReference type="Proteomes" id="UP000022447">
    <property type="component" value="Unassembled WGS sequence"/>
</dbReference>
<dbReference type="eggNOG" id="COG1246">
    <property type="taxonomic scope" value="Bacteria"/>
</dbReference>
<evidence type="ECO:0000259" key="3">
    <source>
        <dbReference type="PROSITE" id="PS51186"/>
    </source>
</evidence>
<dbReference type="InterPro" id="IPR016181">
    <property type="entry name" value="Acyl_CoA_acyltransferase"/>
</dbReference>
<reference evidence="4 5" key="1">
    <citation type="submission" date="2014-01" db="EMBL/GenBank/DDBJ databases">
        <title>Roseivivax halodurans JCM 10272 Genome Sequencing.</title>
        <authorList>
            <person name="Lai Q."/>
            <person name="Li G."/>
            <person name="Shao Z."/>
        </authorList>
    </citation>
    <scope>NUCLEOTIDE SEQUENCE [LARGE SCALE GENOMIC DNA]</scope>
    <source>
        <strain evidence="4 5">JCM 10272</strain>
    </source>
</reference>
<feature type="domain" description="N-acetyltransferase" evidence="3">
    <location>
        <begin position="7"/>
        <end position="170"/>
    </location>
</feature>
<organism evidence="4 5">
    <name type="scientific">Roseivivax halodurans JCM 10272</name>
    <dbReference type="NCBI Taxonomy" id="1449350"/>
    <lineage>
        <taxon>Bacteria</taxon>
        <taxon>Pseudomonadati</taxon>
        <taxon>Pseudomonadota</taxon>
        <taxon>Alphaproteobacteria</taxon>
        <taxon>Rhodobacterales</taxon>
        <taxon>Roseobacteraceae</taxon>
        <taxon>Roseivivax</taxon>
    </lineage>
</organism>
<dbReference type="PANTHER" id="PTHR43877">
    <property type="entry name" value="AMINOALKYLPHOSPHONATE N-ACETYLTRANSFERASE-RELATED-RELATED"/>
    <property type="match status" value="1"/>
</dbReference>
<dbReference type="GO" id="GO:0016747">
    <property type="term" value="F:acyltransferase activity, transferring groups other than amino-acyl groups"/>
    <property type="evidence" value="ECO:0007669"/>
    <property type="project" value="InterPro"/>
</dbReference>
<evidence type="ECO:0000313" key="5">
    <source>
        <dbReference type="Proteomes" id="UP000022447"/>
    </source>
</evidence>
<dbReference type="EMBL" id="JALZ01000008">
    <property type="protein sequence ID" value="ETX14747.1"/>
    <property type="molecule type" value="Genomic_DNA"/>
</dbReference>
<gene>
    <name evidence="4" type="ORF">OCH239_20500</name>
</gene>
<dbReference type="RefSeq" id="WP_037261555.1">
    <property type="nucleotide sequence ID" value="NZ_JALZ01000008.1"/>
</dbReference>
<sequence length="170" mass="18164">MDLIDALSIRAATPDDLAEVDALFQRSYPRLLRGDYPPSVLVTSIPIISRAQPALLASGTFYLAERNGEVVGAGGWSEAGPGGGRQGRRGVAHVRHVVTDHRLTRQGIGRTLLGHVMMAAAGAGMAEMRCQSTLTAVPFYRALGFSEVGPITVELPRGIGFPAMLMRRIL</sequence>
<dbReference type="InterPro" id="IPR050832">
    <property type="entry name" value="Bact_Acetyltransf"/>
</dbReference>
<evidence type="ECO:0000256" key="2">
    <source>
        <dbReference type="ARBA" id="ARBA00023315"/>
    </source>
</evidence>
<evidence type="ECO:0000313" key="4">
    <source>
        <dbReference type="EMBL" id="ETX14747.1"/>
    </source>
</evidence>
<dbReference type="PANTHER" id="PTHR43877:SF1">
    <property type="entry name" value="ACETYLTRANSFERASE"/>
    <property type="match status" value="1"/>
</dbReference>
<dbReference type="Pfam" id="PF13673">
    <property type="entry name" value="Acetyltransf_10"/>
    <property type="match status" value="1"/>
</dbReference>
<dbReference type="Gene3D" id="3.40.630.30">
    <property type="match status" value="1"/>
</dbReference>
<comment type="caution">
    <text evidence="4">The sequence shown here is derived from an EMBL/GenBank/DDBJ whole genome shotgun (WGS) entry which is preliminary data.</text>
</comment>
<name>X7EFM4_9RHOB</name>